<dbReference type="InterPro" id="IPR051531">
    <property type="entry name" value="N-acetyltransferase"/>
</dbReference>
<dbReference type="GO" id="GO:0016747">
    <property type="term" value="F:acyltransferase activity, transferring groups other than amino-acyl groups"/>
    <property type="evidence" value="ECO:0007669"/>
    <property type="project" value="InterPro"/>
</dbReference>
<reference evidence="2 3" key="1">
    <citation type="submission" date="2018-06" db="EMBL/GenBank/DDBJ databases">
        <title>Genomic Encyclopedia of Type Strains, Phase III (KMG-III): the genomes of soil and plant-associated and newly described type strains.</title>
        <authorList>
            <person name="Whitman W."/>
        </authorList>
    </citation>
    <scope>NUCLEOTIDE SEQUENCE [LARGE SCALE GENOMIC DNA]</scope>
    <source>
        <strain evidence="2 3">LMG 23644</strain>
    </source>
</reference>
<sequence length="199" mass="21786">MYLCGKAPGRLGVVGAGEVIFCGDDQESMLQPVFETQRLILLPRTLADTDDCLAMDSDPEVTRFVAGPWGDRVKHRAFVESRTLADYPVGMGYWTIRLRADPTEFLGWILLIPTDASGAEIEIGWRLPRKIWGSGIATEAARPVLQHAFATLALPEVVAEIDARNLGSMRVAEKLGLVRRGEVGHEGAVSVRCTVLRPC</sequence>
<dbReference type="PANTHER" id="PTHR43792">
    <property type="entry name" value="GNAT FAMILY, PUTATIVE (AFU_ORTHOLOGUE AFUA_3G00765)-RELATED-RELATED"/>
    <property type="match status" value="1"/>
</dbReference>
<organism evidence="2 3">
    <name type="scientific">Paraburkholderia bryophila</name>
    <dbReference type="NCBI Taxonomy" id="420952"/>
    <lineage>
        <taxon>Bacteria</taxon>
        <taxon>Pseudomonadati</taxon>
        <taxon>Pseudomonadota</taxon>
        <taxon>Betaproteobacteria</taxon>
        <taxon>Burkholderiales</taxon>
        <taxon>Burkholderiaceae</taxon>
        <taxon>Paraburkholderia</taxon>
    </lineage>
</organism>
<dbReference type="Pfam" id="PF13302">
    <property type="entry name" value="Acetyltransf_3"/>
    <property type="match status" value="1"/>
</dbReference>
<comment type="caution">
    <text evidence="2">The sequence shown here is derived from an EMBL/GenBank/DDBJ whole genome shotgun (WGS) entry which is preliminary data.</text>
</comment>
<name>A0A329BEN3_9BURK</name>
<dbReference type="PROSITE" id="PS51186">
    <property type="entry name" value="GNAT"/>
    <property type="match status" value="1"/>
</dbReference>
<keyword evidence="2" id="KW-0808">Transferase</keyword>
<dbReference type="Gene3D" id="3.40.630.30">
    <property type="match status" value="1"/>
</dbReference>
<dbReference type="EMBL" id="QLTK01000029">
    <property type="protein sequence ID" value="RAS21316.1"/>
    <property type="molecule type" value="Genomic_DNA"/>
</dbReference>
<evidence type="ECO:0000313" key="3">
    <source>
        <dbReference type="Proteomes" id="UP000248918"/>
    </source>
</evidence>
<gene>
    <name evidence="2" type="ORF">BX591_1293</name>
</gene>
<feature type="domain" description="N-acetyltransferase" evidence="1">
    <location>
        <begin position="39"/>
        <end position="196"/>
    </location>
</feature>
<dbReference type="SUPFAM" id="SSF55729">
    <property type="entry name" value="Acyl-CoA N-acyltransferases (Nat)"/>
    <property type="match status" value="1"/>
</dbReference>
<evidence type="ECO:0000313" key="2">
    <source>
        <dbReference type="EMBL" id="RAS21316.1"/>
    </source>
</evidence>
<proteinExistence type="predicted"/>
<protein>
    <submittedName>
        <fullName evidence="2">RimJ/RimL family protein N-acetyltransferase</fullName>
    </submittedName>
</protein>
<dbReference type="InterPro" id="IPR000182">
    <property type="entry name" value="GNAT_dom"/>
</dbReference>
<dbReference type="AlphaFoldDB" id="A0A329BEN3"/>
<evidence type="ECO:0000259" key="1">
    <source>
        <dbReference type="PROSITE" id="PS51186"/>
    </source>
</evidence>
<dbReference type="PANTHER" id="PTHR43792:SF1">
    <property type="entry name" value="N-ACETYLTRANSFERASE DOMAIN-CONTAINING PROTEIN"/>
    <property type="match status" value="1"/>
</dbReference>
<accession>A0A329BEN3</accession>
<dbReference type="InterPro" id="IPR016181">
    <property type="entry name" value="Acyl_CoA_acyltransferase"/>
</dbReference>
<dbReference type="Proteomes" id="UP000248918">
    <property type="component" value="Unassembled WGS sequence"/>
</dbReference>